<dbReference type="PANTHER" id="PTHR41913">
    <property type="entry name" value="DUF1684 DOMAIN-CONTAINING PROTEIN"/>
    <property type="match status" value="1"/>
</dbReference>
<reference evidence="2" key="1">
    <citation type="journal article" date="2019" name="Int. J. Syst. Evol. Microbiol.">
        <title>The Global Catalogue of Microorganisms (GCM) 10K type strain sequencing project: providing services to taxonomists for standard genome sequencing and annotation.</title>
        <authorList>
            <consortium name="The Broad Institute Genomics Platform"/>
            <consortium name="The Broad Institute Genome Sequencing Center for Infectious Disease"/>
            <person name="Wu L."/>
            <person name="Ma J."/>
        </authorList>
    </citation>
    <scope>NUCLEOTIDE SEQUENCE [LARGE SCALE GENOMIC DNA]</scope>
    <source>
        <strain evidence="2">JCM 14902</strain>
    </source>
</reference>
<proteinExistence type="predicted"/>
<gene>
    <name evidence="1" type="ORF">GCM10009777_31780</name>
</gene>
<dbReference type="InterPro" id="IPR012467">
    <property type="entry name" value="DUF1684"/>
</dbReference>
<evidence type="ECO:0000313" key="1">
    <source>
        <dbReference type="EMBL" id="GAA1993831.1"/>
    </source>
</evidence>
<keyword evidence="2" id="KW-1185">Reference proteome</keyword>
<comment type="caution">
    <text evidence="1">The sequence shown here is derived from an EMBL/GenBank/DDBJ whole genome shotgun (WGS) entry which is preliminary data.</text>
</comment>
<dbReference type="Pfam" id="PF07920">
    <property type="entry name" value="DUF1684"/>
    <property type="match status" value="1"/>
</dbReference>
<name>A0ABP5EDS9_9MICO</name>
<protein>
    <recommendedName>
        <fullName evidence="3">DUF1684 domain-containing protein</fullName>
    </recommendedName>
</protein>
<accession>A0ABP5EDS9</accession>
<evidence type="ECO:0008006" key="3">
    <source>
        <dbReference type="Google" id="ProtNLM"/>
    </source>
</evidence>
<organism evidence="1 2">
    <name type="scientific">Microbacterium pumilum</name>
    <dbReference type="NCBI Taxonomy" id="344165"/>
    <lineage>
        <taxon>Bacteria</taxon>
        <taxon>Bacillati</taxon>
        <taxon>Actinomycetota</taxon>
        <taxon>Actinomycetes</taxon>
        <taxon>Micrococcales</taxon>
        <taxon>Microbacteriaceae</taxon>
        <taxon>Microbacterium</taxon>
    </lineage>
</organism>
<dbReference type="PANTHER" id="PTHR41913:SF1">
    <property type="entry name" value="DUF1684 DOMAIN-CONTAINING PROTEIN"/>
    <property type="match status" value="1"/>
</dbReference>
<evidence type="ECO:0000313" key="2">
    <source>
        <dbReference type="Proteomes" id="UP001500326"/>
    </source>
</evidence>
<dbReference type="Proteomes" id="UP001500326">
    <property type="component" value="Unassembled WGS sequence"/>
</dbReference>
<dbReference type="EMBL" id="BAAAOH010000001">
    <property type="protein sequence ID" value="GAA1993831.1"/>
    <property type="molecule type" value="Genomic_DNA"/>
</dbReference>
<sequence>MARAHSLSPGNRASWNFADRQAFCSADMVSTQAPEAHTNWIDARRRAVTSPRGALSLVLTHWEPPGAPAVTDAVARAGQSIDATVTRLQRTDIHSGVTQEGFRVWDPESPAQRAFEAIEYYEYDPAWVIRGRFELVDEERVVPFEHLKDDGATRSLPVSGDLVFEHDGTEYRLSAFDTDNGRIAQLQLVFGDSTNGAESYAAGRFLFLDHPAPGVGMTAGDSIPITIDFNRAIVPPCGFSNHMNCPLPPPQNRLPFAVRAGEKQVRFADGFSL</sequence>